<protein>
    <recommendedName>
        <fullName evidence="1">Dynein heavy chain 3 AAA+ lid domain-containing protein</fullName>
    </recommendedName>
</protein>
<dbReference type="EMBL" id="JAIWYP010000010">
    <property type="protein sequence ID" value="KAH3750202.1"/>
    <property type="molecule type" value="Genomic_DNA"/>
</dbReference>
<dbReference type="InterPro" id="IPR041589">
    <property type="entry name" value="DNAH3_AAA_lid_1"/>
</dbReference>
<sequence>MQQLLPTPDKSHYLFNTRDFGRVIQGVLLSTPETMEEPASMKRLWVHEVQGPFKDLFIHSIGKCWNLVKKTSNK</sequence>
<comment type="caution">
    <text evidence="2">The sequence shown here is derived from an EMBL/GenBank/DDBJ whole genome shotgun (WGS) entry which is preliminary data.</text>
</comment>
<gene>
    <name evidence="2" type="ORF">DPMN_184721</name>
</gene>
<proteinExistence type="predicted"/>
<evidence type="ECO:0000313" key="2">
    <source>
        <dbReference type="EMBL" id="KAH3750202.1"/>
    </source>
</evidence>
<dbReference type="GO" id="GO:0051959">
    <property type="term" value="F:dynein light intermediate chain binding"/>
    <property type="evidence" value="ECO:0007669"/>
    <property type="project" value="InterPro"/>
</dbReference>
<dbReference type="PANTHER" id="PTHR22878:SF70">
    <property type="entry name" value="DYNEIN HEAVY CHAIN 2, AXONEMAL"/>
    <property type="match status" value="1"/>
</dbReference>
<dbReference type="Proteomes" id="UP000828390">
    <property type="component" value="Unassembled WGS sequence"/>
</dbReference>
<reference evidence="2" key="1">
    <citation type="journal article" date="2019" name="bioRxiv">
        <title>The Genome of the Zebra Mussel, Dreissena polymorpha: A Resource for Invasive Species Research.</title>
        <authorList>
            <person name="McCartney M.A."/>
            <person name="Auch B."/>
            <person name="Kono T."/>
            <person name="Mallez S."/>
            <person name="Zhang Y."/>
            <person name="Obille A."/>
            <person name="Becker A."/>
            <person name="Abrahante J.E."/>
            <person name="Garbe J."/>
            <person name="Badalamenti J.P."/>
            <person name="Herman A."/>
            <person name="Mangelson H."/>
            <person name="Liachko I."/>
            <person name="Sullivan S."/>
            <person name="Sone E.D."/>
            <person name="Koren S."/>
            <person name="Silverstein K.A.T."/>
            <person name="Beckman K.B."/>
            <person name="Gohl D.M."/>
        </authorList>
    </citation>
    <scope>NUCLEOTIDE SEQUENCE</scope>
    <source>
        <strain evidence="2">Duluth1</strain>
        <tissue evidence="2">Whole animal</tissue>
    </source>
</reference>
<dbReference type="PANTHER" id="PTHR22878">
    <property type="entry name" value="DYNEIN HEAVY CHAIN 6, AXONEMAL-LIKE-RELATED"/>
    <property type="match status" value="1"/>
</dbReference>
<dbReference type="GO" id="GO:0007018">
    <property type="term" value="P:microtubule-based movement"/>
    <property type="evidence" value="ECO:0007669"/>
    <property type="project" value="InterPro"/>
</dbReference>
<organism evidence="2 3">
    <name type="scientific">Dreissena polymorpha</name>
    <name type="common">Zebra mussel</name>
    <name type="synonym">Mytilus polymorpha</name>
    <dbReference type="NCBI Taxonomy" id="45954"/>
    <lineage>
        <taxon>Eukaryota</taxon>
        <taxon>Metazoa</taxon>
        <taxon>Spiralia</taxon>
        <taxon>Lophotrochozoa</taxon>
        <taxon>Mollusca</taxon>
        <taxon>Bivalvia</taxon>
        <taxon>Autobranchia</taxon>
        <taxon>Heteroconchia</taxon>
        <taxon>Euheterodonta</taxon>
        <taxon>Imparidentia</taxon>
        <taxon>Neoheterodontei</taxon>
        <taxon>Myida</taxon>
        <taxon>Dreissenoidea</taxon>
        <taxon>Dreissenidae</taxon>
        <taxon>Dreissena</taxon>
    </lineage>
</organism>
<dbReference type="GO" id="GO:0045505">
    <property type="term" value="F:dynein intermediate chain binding"/>
    <property type="evidence" value="ECO:0007669"/>
    <property type="project" value="InterPro"/>
</dbReference>
<keyword evidence="3" id="KW-1185">Reference proteome</keyword>
<dbReference type="InterPro" id="IPR026983">
    <property type="entry name" value="DHC"/>
</dbReference>
<dbReference type="Gene3D" id="1.20.920.30">
    <property type="match status" value="1"/>
</dbReference>
<dbReference type="GO" id="GO:0030286">
    <property type="term" value="C:dynein complex"/>
    <property type="evidence" value="ECO:0007669"/>
    <property type="project" value="InterPro"/>
</dbReference>
<name>A0A9D4DLF0_DREPO</name>
<evidence type="ECO:0000259" key="1">
    <source>
        <dbReference type="Pfam" id="PF17857"/>
    </source>
</evidence>
<accession>A0A9D4DLF0</accession>
<evidence type="ECO:0000313" key="3">
    <source>
        <dbReference type="Proteomes" id="UP000828390"/>
    </source>
</evidence>
<dbReference type="AlphaFoldDB" id="A0A9D4DLF0"/>
<dbReference type="Pfam" id="PF17857">
    <property type="entry name" value="AAA_lid_1"/>
    <property type="match status" value="1"/>
</dbReference>
<reference evidence="2" key="2">
    <citation type="submission" date="2020-11" db="EMBL/GenBank/DDBJ databases">
        <authorList>
            <person name="McCartney M.A."/>
            <person name="Auch B."/>
            <person name="Kono T."/>
            <person name="Mallez S."/>
            <person name="Becker A."/>
            <person name="Gohl D.M."/>
            <person name="Silverstein K.A.T."/>
            <person name="Koren S."/>
            <person name="Bechman K.B."/>
            <person name="Herman A."/>
            <person name="Abrahante J.E."/>
            <person name="Garbe J."/>
        </authorList>
    </citation>
    <scope>NUCLEOTIDE SEQUENCE</scope>
    <source>
        <strain evidence="2">Duluth1</strain>
        <tissue evidence="2">Whole animal</tissue>
    </source>
</reference>
<feature type="domain" description="Dynein heavy chain 3 AAA+ lid" evidence="1">
    <location>
        <begin position="4"/>
        <end position="59"/>
    </location>
</feature>